<feature type="compositionally biased region" description="Acidic residues" evidence="1">
    <location>
        <begin position="313"/>
        <end position="323"/>
    </location>
</feature>
<dbReference type="Pfam" id="PF17107">
    <property type="entry name" value="SesA"/>
    <property type="match status" value="1"/>
</dbReference>
<feature type="domain" description="NACHT-NTPase and P-loop NTPases N-terminal" evidence="2">
    <location>
        <begin position="11"/>
        <end position="114"/>
    </location>
</feature>
<sequence length="747" mass="83398">MASGLEIVSLINGSIDVIKLIQGFYDAIKASEGLPKAFEEVNKQLPLVQDTLTLAKGKVPYLDDATRASVKETLQQCGQNVQCLLEIFEALKDAEGRSIKKAYSRVVIHIGKRQDKIQVDVQSRTTKKLGHRHKPQEKSPLAEFTSDDLCLYTQPLELKDHEVGRAARVAIAEDGGLIRVGPKIYIRDGADSENNRPGAPQTDHSDEEQSDSDSSSDSSQEDSPDEEMRTVMQSEPGFASVDVDRGWNSDSSNSARESPSSGLTTEVTDELPDDHFNDWFSEDEDMVLKDVDESSNESMDTVSAVGSALSQNADDETDPDGDTSSDISLKSTISRQMWGDSDSGTERSDDEPESFTMEEPSEERFSDCRQLVIFSFNPLTNQVYRRFRFVYRWAGRLFNSPPVIHPMYALAVWPLGRNEILFADLAGSPQVTYFTRSLRTGARDICHISIQAKFSDCGQFLHLVCLDGRRDGNSEQLHDGQTKAAEDLGRISQLYLRVSTYRLSKGKPARSPPRLVYKATVRLDCELLRKNGNCRLPASPLPNTITWTADHVYATESHSIPRVYRLPLYRGVEQRDLGQDAWRQVSDEKRNTPDSDSEMDLDEPKPARVAFRNEKSIFLPNSASRRSVSFFPAPDEAIGTAKVDKEDIGKAKPSSKSHKQKSEGEKVVATVVISPEDSLINKEQPPYLGPPQVFYLTADAFGSWKRINEDDCGAGKDCAEAWSGGQLEARYERFDNEEDCDIVPYFR</sequence>
<feature type="compositionally biased region" description="Polar residues" evidence="1">
    <location>
        <begin position="324"/>
        <end position="335"/>
    </location>
</feature>
<evidence type="ECO:0000259" key="2">
    <source>
        <dbReference type="Pfam" id="PF17107"/>
    </source>
</evidence>
<comment type="caution">
    <text evidence="3">The sequence shown here is derived from an EMBL/GenBank/DDBJ whole genome shotgun (WGS) entry which is preliminary data.</text>
</comment>
<dbReference type="EMBL" id="NKCK01000015">
    <property type="protein sequence ID" value="RSM12093.1"/>
    <property type="molecule type" value="Genomic_DNA"/>
</dbReference>
<protein>
    <recommendedName>
        <fullName evidence="2">NACHT-NTPase and P-loop NTPases N-terminal domain-containing protein</fullName>
    </recommendedName>
</protein>
<evidence type="ECO:0000313" key="3">
    <source>
        <dbReference type="EMBL" id="RSM12093.1"/>
    </source>
</evidence>
<feature type="region of interest" description="Disordered" evidence="1">
    <location>
        <begin position="580"/>
        <end position="606"/>
    </location>
</feature>
<organism evidence="3 4">
    <name type="scientific">Fusarium oligoseptatum</name>
    <dbReference type="NCBI Taxonomy" id="2604345"/>
    <lineage>
        <taxon>Eukaryota</taxon>
        <taxon>Fungi</taxon>
        <taxon>Dikarya</taxon>
        <taxon>Ascomycota</taxon>
        <taxon>Pezizomycotina</taxon>
        <taxon>Sordariomycetes</taxon>
        <taxon>Hypocreomycetidae</taxon>
        <taxon>Hypocreales</taxon>
        <taxon>Nectriaceae</taxon>
        <taxon>Fusarium</taxon>
        <taxon>Fusarium solani species complex</taxon>
    </lineage>
</organism>
<proteinExistence type="predicted"/>
<dbReference type="STRING" id="1325735.A0A428UD59"/>
<gene>
    <name evidence="3" type="ORF">CEP52_002653</name>
</gene>
<feature type="region of interest" description="Disordered" evidence="1">
    <location>
        <begin position="291"/>
        <end position="362"/>
    </location>
</feature>
<dbReference type="InterPro" id="IPR031352">
    <property type="entry name" value="SesA"/>
</dbReference>
<name>A0A428UD59_9HYPO</name>
<evidence type="ECO:0000313" key="4">
    <source>
        <dbReference type="Proteomes" id="UP000287144"/>
    </source>
</evidence>
<feature type="compositionally biased region" description="Polar residues" evidence="1">
    <location>
        <begin position="248"/>
        <end position="266"/>
    </location>
</feature>
<dbReference type="Proteomes" id="UP000287144">
    <property type="component" value="Unassembled WGS sequence"/>
</dbReference>
<evidence type="ECO:0000256" key="1">
    <source>
        <dbReference type="SAM" id="MobiDB-lite"/>
    </source>
</evidence>
<keyword evidence="4" id="KW-1185">Reference proteome</keyword>
<accession>A0A428UD59</accession>
<dbReference type="AlphaFoldDB" id="A0A428UD59"/>
<reference evidence="3 4" key="1">
    <citation type="submission" date="2017-06" db="EMBL/GenBank/DDBJ databases">
        <title>Comparative genomic analysis of Ambrosia Fusariam Clade fungi.</title>
        <authorList>
            <person name="Stajich J.E."/>
            <person name="Carrillo J."/>
            <person name="Kijimoto T."/>
            <person name="Eskalen A."/>
            <person name="O'Donnell K."/>
            <person name="Kasson M."/>
        </authorList>
    </citation>
    <scope>NUCLEOTIDE SEQUENCE [LARGE SCALE GENOMIC DNA]</scope>
    <source>
        <strain evidence="3 4">NRRL62579</strain>
    </source>
</reference>
<feature type="region of interest" description="Disordered" evidence="1">
    <location>
        <begin position="188"/>
        <end position="275"/>
    </location>
</feature>